<keyword evidence="2 3" id="KW-0472">Membrane</keyword>
<keyword evidence="6" id="KW-1185">Reference proteome</keyword>
<keyword evidence="2" id="KW-1003">Cell membrane</keyword>
<comment type="similarity">
    <text evidence="1">Belongs to the ZipA family.</text>
</comment>
<organism evidence="5 6">
    <name type="scientific">Alcaligenes endophyticus</name>
    <dbReference type="NCBI Taxonomy" id="1929088"/>
    <lineage>
        <taxon>Bacteria</taxon>
        <taxon>Pseudomonadati</taxon>
        <taxon>Pseudomonadota</taxon>
        <taxon>Betaproteobacteria</taxon>
        <taxon>Burkholderiales</taxon>
        <taxon>Alcaligenaceae</taxon>
        <taxon>Alcaligenes</taxon>
    </lineage>
</organism>
<evidence type="ECO:0000259" key="4">
    <source>
        <dbReference type="SMART" id="SM00771"/>
    </source>
</evidence>
<dbReference type="InterPro" id="IPR036765">
    <property type="entry name" value="ZipA_FtsZ-bd_C_sf"/>
</dbReference>
<comment type="caution">
    <text evidence="5">The sequence shown here is derived from an EMBL/GenBank/DDBJ whole genome shotgun (WGS) entry which is preliminary data.</text>
</comment>
<gene>
    <name evidence="5" type="ORF">LMS43_05760</name>
</gene>
<accession>A0ABT8EHM0</accession>
<sequence>MSDLQIGLILAGVLLILLVLLFNWWQDRQARQQMQSHFPERENDPLMSQVFEPVVGQRREPTLGDGSKDDEVLPAHELDPTTEAVIDVSFAHPLEARDLAQELKHLSRVGTKPVRWLAETTEGHHHDFLQNGQQYVALQLAVLLANRSGAISDIEWSQLWTFAQTLANLHDGQVEGPELERVVGRGQALDHLCAELDAQVGLSIRLAGPMPAQQVIAFVKEAGFLPFGRQLAWLSDAGIPRFLASFDGHGPEQVQSASIERVDLLLDLPNSPADGQAFSRMAAVARDLAGKLDAVVLDDSGRPLPEGADDKVDEQISEMYQKLEAAGFVAGTSRTTRVFA</sequence>
<evidence type="ECO:0000256" key="1">
    <source>
        <dbReference type="RuleBase" id="RU003612"/>
    </source>
</evidence>
<name>A0ABT8EHM0_9BURK</name>
<dbReference type="Proteomes" id="UP001168613">
    <property type="component" value="Unassembled WGS sequence"/>
</dbReference>
<dbReference type="EMBL" id="JAJHNU010000001">
    <property type="protein sequence ID" value="MDN4120784.1"/>
    <property type="molecule type" value="Genomic_DNA"/>
</dbReference>
<dbReference type="Gene3D" id="3.30.1400.10">
    <property type="entry name" value="ZipA, C-terminal FtsZ-binding domain"/>
    <property type="match status" value="1"/>
</dbReference>
<comment type="function">
    <text evidence="1">Essential cell division protein that stabilizes the FtsZ protofilaments by cross-linking them and that serves as a cytoplasmic membrane anchor for the Z ring. Also required for the recruitment to the septal ring of downstream cell division proteins.</text>
</comment>
<keyword evidence="1" id="KW-0131">Cell cycle</keyword>
<proteinExistence type="inferred from homology"/>
<keyword evidence="1" id="KW-0132">Cell division</keyword>
<dbReference type="SUPFAM" id="SSF64383">
    <property type="entry name" value="Cell-division protein ZipA, C-terminal domain"/>
    <property type="match status" value="1"/>
</dbReference>
<protein>
    <recommendedName>
        <fullName evidence="1">Cell division protein ZipA</fullName>
    </recommendedName>
</protein>
<keyword evidence="2 3" id="KW-0812">Transmembrane</keyword>
<feature type="transmembrane region" description="Helical" evidence="3">
    <location>
        <begin position="6"/>
        <end position="25"/>
    </location>
</feature>
<keyword evidence="3" id="KW-1133">Transmembrane helix</keyword>
<reference evidence="5" key="1">
    <citation type="submission" date="2021-11" db="EMBL/GenBank/DDBJ databases">
        <title>Draft genome sequence of Alcaligenes endophyticus type strain CCUG 75668T.</title>
        <authorList>
            <person name="Salva-Serra F."/>
            <person name="Duran R.E."/>
            <person name="Seeger M."/>
            <person name="Moore E.R.B."/>
            <person name="Jaen-Luchoro D."/>
        </authorList>
    </citation>
    <scope>NUCLEOTIDE SEQUENCE</scope>
    <source>
        <strain evidence="5">CCUG 75668</strain>
    </source>
</reference>
<dbReference type="SMART" id="SM00771">
    <property type="entry name" value="ZipA_C"/>
    <property type="match status" value="1"/>
</dbReference>
<keyword evidence="2" id="KW-0997">Cell inner membrane</keyword>
<evidence type="ECO:0000313" key="5">
    <source>
        <dbReference type="EMBL" id="MDN4120784.1"/>
    </source>
</evidence>
<dbReference type="InterPro" id="IPR007449">
    <property type="entry name" value="ZipA_FtsZ-bd_C"/>
</dbReference>
<evidence type="ECO:0000256" key="2">
    <source>
        <dbReference type="RuleBase" id="RU003613"/>
    </source>
</evidence>
<dbReference type="RefSeq" id="WP_266124494.1">
    <property type="nucleotide sequence ID" value="NZ_JAJHNU010000001.1"/>
</dbReference>
<comment type="subcellular location">
    <subcellularLocation>
        <location evidence="2">Cell inner membrane</location>
        <topology evidence="2">Single-pass type I membrane protein</topology>
    </subcellularLocation>
</comment>
<dbReference type="Pfam" id="PF04354">
    <property type="entry name" value="ZipA_C"/>
    <property type="match status" value="1"/>
</dbReference>
<feature type="domain" description="ZipA C-terminal FtsZ-binding" evidence="4">
    <location>
        <begin position="196"/>
        <end position="316"/>
    </location>
</feature>
<evidence type="ECO:0000313" key="6">
    <source>
        <dbReference type="Proteomes" id="UP001168613"/>
    </source>
</evidence>
<evidence type="ECO:0000256" key="3">
    <source>
        <dbReference type="SAM" id="Phobius"/>
    </source>
</evidence>